<evidence type="ECO:0000259" key="2">
    <source>
        <dbReference type="PROSITE" id="PS51762"/>
    </source>
</evidence>
<keyword evidence="4" id="KW-1185">Reference proteome</keyword>
<dbReference type="SUPFAM" id="SSF49899">
    <property type="entry name" value="Concanavalin A-like lectins/glucanases"/>
    <property type="match status" value="1"/>
</dbReference>
<evidence type="ECO:0000256" key="1">
    <source>
        <dbReference type="SAM" id="SignalP"/>
    </source>
</evidence>
<keyword evidence="1" id="KW-0732">Signal</keyword>
<proteinExistence type="predicted"/>
<feature type="chain" id="PRO_5038984292" evidence="1">
    <location>
        <begin position="21"/>
        <end position="498"/>
    </location>
</feature>
<dbReference type="GO" id="GO:0005975">
    <property type="term" value="P:carbohydrate metabolic process"/>
    <property type="evidence" value="ECO:0007669"/>
    <property type="project" value="InterPro"/>
</dbReference>
<comment type="caution">
    <text evidence="3">The sequence shown here is derived from an EMBL/GenBank/DDBJ whole genome shotgun (WGS) entry which is preliminary data.</text>
</comment>
<dbReference type="GO" id="GO:0004553">
    <property type="term" value="F:hydrolase activity, hydrolyzing O-glycosyl compounds"/>
    <property type="evidence" value="ECO:0007669"/>
    <property type="project" value="InterPro"/>
</dbReference>
<sequence length="498" mass="53491">MRTWIVVAAAAAVVASATMVSVVTVLSDEAPPAGPGPAATRTGVQMRAPETRMPGEPFRIRGRASIEGASLTGLPVHLQRQEKESGEWVEVGSTDTRHHGTYSFPALTLDEVEGTSTFRTYVDPGALDDPVVSEPREVQLVPQTVGVLVQPRLIDPGTRPAPMSAAAARGVVTVSPARAGRPVEVYQRPPGSQEQWQPWESVETDAQGHAYFRAWEGGEYKAVAPAWHGVAEQTSLAGGLAGTPARTPTFLDEFDTFDPANWIDRPGQDVYGAGATTMCAKASPAARKVAGGVLALGVLPDPDAPEPCTQGDPENGPLQHVLQGHVQSTTFTQARGWFVARVKFQSGKGSYGAFWLSAEGYGRGSAETDIAEYTGASLWGDSITANWDADGSSFRSSPQRFRYPDPLVGREFPIGPRYQSAEDAYHVYAVHWTASGYDFYVDGNLVGSVQDQSAYNPGRVVLSNLVRDWNQENLRDLDTAAGQAAYVVKVDWVAVYEE</sequence>
<dbReference type="Gene3D" id="2.60.120.200">
    <property type="match status" value="1"/>
</dbReference>
<organism evidence="3 4">
    <name type="scientific">Nocardioides agri</name>
    <dbReference type="NCBI Taxonomy" id="2682843"/>
    <lineage>
        <taxon>Bacteria</taxon>
        <taxon>Bacillati</taxon>
        <taxon>Actinomycetota</taxon>
        <taxon>Actinomycetes</taxon>
        <taxon>Propionibacteriales</taxon>
        <taxon>Nocardioidaceae</taxon>
        <taxon>Nocardioides</taxon>
    </lineage>
</organism>
<gene>
    <name evidence="3" type="ORF">GON03_06605</name>
</gene>
<dbReference type="PROSITE" id="PS51762">
    <property type="entry name" value="GH16_2"/>
    <property type="match status" value="1"/>
</dbReference>
<feature type="signal peptide" evidence="1">
    <location>
        <begin position="1"/>
        <end position="20"/>
    </location>
</feature>
<dbReference type="Proteomes" id="UP000473525">
    <property type="component" value="Unassembled WGS sequence"/>
</dbReference>
<dbReference type="Pfam" id="PF00722">
    <property type="entry name" value="Glyco_hydro_16"/>
    <property type="match status" value="1"/>
</dbReference>
<dbReference type="EMBL" id="WSEK01000004">
    <property type="protein sequence ID" value="MVQ48847.1"/>
    <property type="molecule type" value="Genomic_DNA"/>
</dbReference>
<evidence type="ECO:0000313" key="4">
    <source>
        <dbReference type="Proteomes" id="UP000473525"/>
    </source>
</evidence>
<evidence type="ECO:0000313" key="3">
    <source>
        <dbReference type="EMBL" id="MVQ48847.1"/>
    </source>
</evidence>
<dbReference type="InterPro" id="IPR000757">
    <property type="entry name" value="Beta-glucanase-like"/>
</dbReference>
<keyword evidence="3" id="KW-0378">Hydrolase</keyword>
<dbReference type="RefSeq" id="WP_157341236.1">
    <property type="nucleotide sequence ID" value="NZ_WSEK01000004.1"/>
</dbReference>
<name>A0A6L6XQ96_9ACTN</name>
<dbReference type="InterPro" id="IPR013320">
    <property type="entry name" value="ConA-like_dom_sf"/>
</dbReference>
<dbReference type="AlphaFoldDB" id="A0A6L6XQ96"/>
<protein>
    <submittedName>
        <fullName evidence="3">Family 16 glycosylhydrolase</fullName>
    </submittedName>
</protein>
<accession>A0A6L6XQ96</accession>
<dbReference type="CDD" id="cd00413">
    <property type="entry name" value="Glyco_hydrolase_16"/>
    <property type="match status" value="1"/>
</dbReference>
<feature type="domain" description="GH16" evidence="2">
    <location>
        <begin position="225"/>
        <end position="498"/>
    </location>
</feature>
<reference evidence="3 4" key="1">
    <citation type="submission" date="2019-12" db="EMBL/GenBank/DDBJ databases">
        <authorList>
            <person name="Huq M.A."/>
        </authorList>
    </citation>
    <scope>NUCLEOTIDE SEQUENCE [LARGE SCALE GENOMIC DNA]</scope>
    <source>
        <strain evidence="3 4">MAH-18</strain>
    </source>
</reference>